<evidence type="ECO:0000313" key="4">
    <source>
        <dbReference type="EMBL" id="RMR63185.1"/>
    </source>
</evidence>
<protein>
    <submittedName>
        <fullName evidence="4">Uncharacterized protein</fullName>
    </submittedName>
</protein>
<dbReference type="Gene3D" id="3.20.20.450">
    <property type="entry name" value="EAL domain"/>
    <property type="match status" value="1"/>
</dbReference>
<dbReference type="InterPro" id="IPR043128">
    <property type="entry name" value="Rev_trsase/Diguanyl_cyclase"/>
</dbReference>
<dbReference type="AlphaFoldDB" id="A0A3M4WGJ5"/>
<feature type="domain" description="EAL" evidence="2">
    <location>
        <begin position="404"/>
        <end position="657"/>
    </location>
</feature>
<dbReference type="PROSITE" id="PS50883">
    <property type="entry name" value="EAL"/>
    <property type="match status" value="1"/>
</dbReference>
<organism evidence="4 5">
    <name type="scientific">Pseudomonas cichorii</name>
    <dbReference type="NCBI Taxonomy" id="36746"/>
    <lineage>
        <taxon>Bacteria</taxon>
        <taxon>Pseudomonadati</taxon>
        <taxon>Pseudomonadota</taxon>
        <taxon>Gammaproteobacteria</taxon>
        <taxon>Pseudomonadales</taxon>
        <taxon>Pseudomonadaceae</taxon>
        <taxon>Pseudomonas</taxon>
    </lineage>
</organism>
<name>A0A3M4WGJ5_PSECI</name>
<dbReference type="SUPFAM" id="SSF55073">
    <property type="entry name" value="Nucleotide cyclase"/>
    <property type="match status" value="1"/>
</dbReference>
<dbReference type="NCBIfam" id="TIGR00254">
    <property type="entry name" value="GGDEF"/>
    <property type="match status" value="1"/>
</dbReference>
<feature type="transmembrane region" description="Helical" evidence="1">
    <location>
        <begin position="88"/>
        <end position="105"/>
    </location>
</feature>
<dbReference type="PANTHER" id="PTHR33121">
    <property type="entry name" value="CYCLIC DI-GMP PHOSPHODIESTERASE PDEF"/>
    <property type="match status" value="1"/>
</dbReference>
<dbReference type="Pfam" id="PF00563">
    <property type="entry name" value="EAL"/>
    <property type="match status" value="1"/>
</dbReference>
<keyword evidence="1" id="KW-1133">Transmembrane helix</keyword>
<proteinExistence type="predicted"/>
<dbReference type="InterPro" id="IPR000160">
    <property type="entry name" value="GGDEF_dom"/>
</dbReference>
<feature type="transmembrane region" description="Helical" evidence="1">
    <location>
        <begin position="20"/>
        <end position="36"/>
    </location>
</feature>
<dbReference type="SMART" id="SM00267">
    <property type="entry name" value="GGDEF"/>
    <property type="match status" value="1"/>
</dbReference>
<dbReference type="EMBL" id="RBRY01000011">
    <property type="protein sequence ID" value="RMR63185.1"/>
    <property type="molecule type" value="Genomic_DNA"/>
</dbReference>
<comment type="caution">
    <text evidence="4">The sequence shown here is derived from an EMBL/GenBank/DDBJ whole genome shotgun (WGS) entry which is preliminary data.</text>
</comment>
<gene>
    <name evidence="4" type="ORF">ALP84_00997</name>
</gene>
<sequence length="664" mass="73618">MNKAHLKAELLQYTLGSNLAGLWAQLVAAIGVVLLVQTSEIDRECHWTWLTIVVTTLGFRYALHHYLLKVANTPRGQSIEWLDRAWELQGAGLFTTGFLWAALILSEFNTYPPAQQYLITMVISAMAGGASGILAPMRVMGPVYFGLMMLPVCYQLAVQTPAQWILSVIGVAFYGLMLAGHRNNYARLRNSIELKYENSDLVEQLTQRTEEVLATNAELEERVADRTRSLHNLAHHDPLTGLPNRRGLMYDLSPLPDFAPRLRAVLFLDLDHFKQINDGLGHACGDEILQGVAKRLKSLLPDGSSIARWGGDEFIVVTPALLDIRTRSWQLAENLGEALIKNFEVASASLRIGVSIGIAIQGDDGDNIETLLQASDLASAEAKRQGRGRIVFYDQELARIQRRKLDINIALRQAVHDESLSLVFQPLISAKTGEVMCIEALLRWNPSLLGAVGPQEFIPIAEESDLIVELGAWVLQQACRAAVTWEKTGPELPSVAVNVSIRQLVTPGFTRFVAQTLAIERLSPARLIVEVTESVFDEAWKDRILESLHHLRKLGVHIHIDDFGTGYSSLSRLRELPIDGIKIDRSFVAQLDDRALAVVESAVLIAKRFSLKIVAEGIETHTQAQCLHTMGVDEFQGYLLGKPQPWVQLQSVAPTWINEPAVAV</sequence>
<evidence type="ECO:0000313" key="5">
    <source>
        <dbReference type="Proteomes" id="UP000278332"/>
    </source>
</evidence>
<dbReference type="SMART" id="SM00052">
    <property type="entry name" value="EAL"/>
    <property type="match status" value="1"/>
</dbReference>
<dbReference type="RefSeq" id="WP_122320373.1">
    <property type="nucleotide sequence ID" value="NZ_BLVX01000015.1"/>
</dbReference>
<dbReference type="Proteomes" id="UP000278332">
    <property type="component" value="Unassembled WGS sequence"/>
</dbReference>
<keyword evidence="1" id="KW-0472">Membrane</keyword>
<feature type="transmembrane region" description="Helical" evidence="1">
    <location>
        <begin position="117"/>
        <end position="141"/>
    </location>
</feature>
<dbReference type="Pfam" id="PF00990">
    <property type="entry name" value="GGDEF"/>
    <property type="match status" value="1"/>
</dbReference>
<evidence type="ECO:0000259" key="2">
    <source>
        <dbReference type="PROSITE" id="PS50883"/>
    </source>
</evidence>
<dbReference type="PANTHER" id="PTHR33121:SF71">
    <property type="entry name" value="OXYGEN SENSOR PROTEIN DOSP"/>
    <property type="match status" value="1"/>
</dbReference>
<keyword evidence="1" id="KW-0812">Transmembrane</keyword>
<evidence type="ECO:0000256" key="1">
    <source>
        <dbReference type="SAM" id="Phobius"/>
    </source>
</evidence>
<accession>A0A3M4WGJ5</accession>
<dbReference type="SUPFAM" id="SSF141868">
    <property type="entry name" value="EAL domain-like"/>
    <property type="match status" value="1"/>
</dbReference>
<reference evidence="4 5" key="1">
    <citation type="submission" date="2018-08" db="EMBL/GenBank/DDBJ databases">
        <title>Recombination of ecologically and evolutionarily significant loci maintains genetic cohesion in the Pseudomonas syringae species complex.</title>
        <authorList>
            <person name="Dillon M."/>
            <person name="Thakur S."/>
            <person name="Almeida R.N.D."/>
            <person name="Weir B.S."/>
            <person name="Guttman D.S."/>
        </authorList>
    </citation>
    <scope>NUCLEOTIDE SEQUENCE [LARGE SCALE GENOMIC DNA]</scope>
    <source>
        <strain evidence="4 5">ICMP 6917</strain>
    </source>
</reference>
<feature type="domain" description="GGDEF" evidence="3">
    <location>
        <begin position="261"/>
        <end position="395"/>
    </location>
</feature>
<dbReference type="InterPro" id="IPR029787">
    <property type="entry name" value="Nucleotide_cyclase"/>
</dbReference>
<dbReference type="InterPro" id="IPR001633">
    <property type="entry name" value="EAL_dom"/>
</dbReference>
<feature type="transmembrane region" description="Helical" evidence="1">
    <location>
        <begin position="48"/>
        <end position="68"/>
    </location>
</feature>
<dbReference type="InterPro" id="IPR050706">
    <property type="entry name" value="Cyclic-di-GMP_PDE-like"/>
</dbReference>
<dbReference type="CDD" id="cd01949">
    <property type="entry name" value="GGDEF"/>
    <property type="match status" value="1"/>
</dbReference>
<dbReference type="InterPro" id="IPR035919">
    <property type="entry name" value="EAL_sf"/>
</dbReference>
<dbReference type="GO" id="GO:0071111">
    <property type="term" value="F:cyclic-guanylate-specific phosphodiesterase activity"/>
    <property type="evidence" value="ECO:0007669"/>
    <property type="project" value="InterPro"/>
</dbReference>
<dbReference type="PROSITE" id="PS50887">
    <property type="entry name" value="GGDEF"/>
    <property type="match status" value="1"/>
</dbReference>
<feature type="transmembrane region" description="Helical" evidence="1">
    <location>
        <begin position="161"/>
        <end position="179"/>
    </location>
</feature>
<evidence type="ECO:0000259" key="3">
    <source>
        <dbReference type="PROSITE" id="PS50887"/>
    </source>
</evidence>
<dbReference type="CDD" id="cd01948">
    <property type="entry name" value="EAL"/>
    <property type="match status" value="1"/>
</dbReference>
<dbReference type="Gene3D" id="3.30.70.270">
    <property type="match status" value="1"/>
</dbReference>